<dbReference type="SMART" id="SM00345">
    <property type="entry name" value="HTH_GNTR"/>
    <property type="match status" value="1"/>
</dbReference>
<dbReference type="STRING" id="469383.Cwoe_2535"/>
<evidence type="ECO:0000259" key="4">
    <source>
        <dbReference type="PROSITE" id="PS50949"/>
    </source>
</evidence>
<dbReference type="Gene3D" id="1.10.10.10">
    <property type="entry name" value="Winged helix-like DNA-binding domain superfamily/Winged helix DNA-binding domain"/>
    <property type="match status" value="1"/>
</dbReference>
<dbReference type="InterPro" id="IPR036388">
    <property type="entry name" value="WH-like_DNA-bd_sf"/>
</dbReference>
<dbReference type="eggNOG" id="COG1802">
    <property type="taxonomic scope" value="Bacteria"/>
</dbReference>
<dbReference type="PANTHER" id="PTHR43537:SF24">
    <property type="entry name" value="GLUCONATE OPERON TRANSCRIPTIONAL REPRESSOR"/>
    <property type="match status" value="1"/>
</dbReference>
<protein>
    <submittedName>
        <fullName evidence="5">Transcriptional regulator, GntR family</fullName>
    </submittedName>
</protein>
<dbReference type="PANTHER" id="PTHR43537">
    <property type="entry name" value="TRANSCRIPTIONAL REGULATOR, GNTR FAMILY"/>
    <property type="match status" value="1"/>
</dbReference>
<keyword evidence="3" id="KW-0804">Transcription</keyword>
<dbReference type="Gene3D" id="1.20.120.530">
    <property type="entry name" value="GntR ligand-binding domain-like"/>
    <property type="match status" value="1"/>
</dbReference>
<sequence>MPVPHERDAVERQLLRDTAYAALCTAIVDGTLAPGEQLHDTELCAWLGLSRTPVRDALTRLADEGLVELAPQRYTRVAPVEPADVRDTFPVLAALHALATELAVPQLEGGDLELLQRENEAFLRALAAADGAGAYAADDRFHAVFVRVAGNAEVKRALARVTPRLHRLERLRGDALPGRRSVAQHQAILTRAGAGDAAGAAVAARANWLTLGALLAHEE</sequence>
<dbReference type="SMART" id="SM00895">
    <property type="entry name" value="FCD"/>
    <property type="match status" value="1"/>
</dbReference>
<dbReference type="InterPro" id="IPR036390">
    <property type="entry name" value="WH_DNA-bd_sf"/>
</dbReference>
<feature type="domain" description="HTH gntR-type" evidence="4">
    <location>
        <begin position="13"/>
        <end position="80"/>
    </location>
</feature>
<dbReference type="SUPFAM" id="SSF48008">
    <property type="entry name" value="GntR ligand-binding domain-like"/>
    <property type="match status" value="1"/>
</dbReference>
<proteinExistence type="predicted"/>
<organism evidence="5 6">
    <name type="scientific">Conexibacter woesei (strain DSM 14684 / CCUG 47730 / CIP 108061 / JCM 11494 / NBRC 100937 / ID131577)</name>
    <dbReference type="NCBI Taxonomy" id="469383"/>
    <lineage>
        <taxon>Bacteria</taxon>
        <taxon>Bacillati</taxon>
        <taxon>Actinomycetota</taxon>
        <taxon>Thermoleophilia</taxon>
        <taxon>Solirubrobacterales</taxon>
        <taxon>Conexibacteraceae</taxon>
        <taxon>Conexibacter</taxon>
    </lineage>
</organism>
<reference evidence="6" key="2">
    <citation type="submission" date="2010-01" db="EMBL/GenBank/DDBJ databases">
        <title>The complete genome of Conexibacter woesei DSM 14684.</title>
        <authorList>
            <consortium name="US DOE Joint Genome Institute (JGI-PGF)"/>
            <person name="Lucas S."/>
            <person name="Copeland A."/>
            <person name="Lapidus A."/>
            <person name="Glavina del Rio T."/>
            <person name="Dalin E."/>
            <person name="Tice H."/>
            <person name="Bruce D."/>
            <person name="Goodwin L."/>
            <person name="Pitluck S."/>
            <person name="Kyrpides N."/>
            <person name="Mavromatis K."/>
            <person name="Ivanova N."/>
            <person name="Mikhailova N."/>
            <person name="Chertkov O."/>
            <person name="Brettin T."/>
            <person name="Detter J.C."/>
            <person name="Han C."/>
            <person name="Larimer F."/>
            <person name="Land M."/>
            <person name="Hauser L."/>
            <person name="Markowitz V."/>
            <person name="Cheng J.-F."/>
            <person name="Hugenholtz P."/>
            <person name="Woyke T."/>
            <person name="Wu D."/>
            <person name="Pukall R."/>
            <person name="Steenblock K."/>
            <person name="Schneider S."/>
            <person name="Klenk H.-P."/>
            <person name="Eisen J.A."/>
        </authorList>
    </citation>
    <scope>NUCLEOTIDE SEQUENCE [LARGE SCALE GENOMIC DNA]</scope>
    <source>
        <strain evidence="6">DSM 14684 / CIP 108061 / JCM 11494 / NBRC 100937 / ID131577</strain>
    </source>
</reference>
<dbReference type="EMBL" id="CP001854">
    <property type="protein sequence ID" value="ADB50957.1"/>
    <property type="molecule type" value="Genomic_DNA"/>
</dbReference>
<dbReference type="HOGENOM" id="CLU_017584_5_2_11"/>
<gene>
    <name evidence="5" type="ordered locus">Cwoe_2535</name>
</gene>
<dbReference type="KEGG" id="cwo:Cwoe_2535"/>
<evidence type="ECO:0000256" key="1">
    <source>
        <dbReference type="ARBA" id="ARBA00023015"/>
    </source>
</evidence>
<keyword evidence="1" id="KW-0805">Transcription regulation</keyword>
<dbReference type="RefSeq" id="WP_012934008.1">
    <property type="nucleotide sequence ID" value="NC_013739.1"/>
</dbReference>
<evidence type="ECO:0000256" key="2">
    <source>
        <dbReference type="ARBA" id="ARBA00023125"/>
    </source>
</evidence>
<evidence type="ECO:0000313" key="6">
    <source>
        <dbReference type="Proteomes" id="UP000008229"/>
    </source>
</evidence>
<reference evidence="5 6" key="1">
    <citation type="journal article" date="2010" name="Stand. Genomic Sci.">
        <title>Complete genome sequence of Conexibacter woesei type strain (ID131577).</title>
        <authorList>
            <person name="Pukall R."/>
            <person name="Lapidus A."/>
            <person name="Glavina Del Rio T."/>
            <person name="Copeland A."/>
            <person name="Tice H."/>
            <person name="Cheng J.-F."/>
            <person name="Lucas S."/>
            <person name="Chen F."/>
            <person name="Nolan M."/>
            <person name="Bruce D."/>
            <person name="Goodwin L."/>
            <person name="Pitluck S."/>
            <person name="Mavromatis K."/>
            <person name="Ivanova N."/>
            <person name="Ovchinnikova G."/>
            <person name="Pati A."/>
            <person name="Chen A."/>
            <person name="Palaniappan K."/>
            <person name="Land M."/>
            <person name="Hauser L."/>
            <person name="Chang Y.-J."/>
            <person name="Jeffries C.D."/>
            <person name="Chain P."/>
            <person name="Meincke L."/>
            <person name="Sims D."/>
            <person name="Brettin T."/>
            <person name="Detter J.C."/>
            <person name="Rohde M."/>
            <person name="Goeker M."/>
            <person name="Bristow J."/>
            <person name="Eisen J.A."/>
            <person name="Markowitz V."/>
            <person name="Kyrpides N.C."/>
            <person name="Klenk H.-P."/>
            <person name="Hugenholtz P."/>
        </authorList>
    </citation>
    <scope>NUCLEOTIDE SEQUENCE [LARGE SCALE GENOMIC DNA]</scope>
    <source>
        <strain evidence="6">DSM 14684 / CIP 108061 / JCM 11494 / NBRC 100937 / ID131577</strain>
    </source>
</reference>
<dbReference type="SUPFAM" id="SSF46785">
    <property type="entry name" value="Winged helix' DNA-binding domain"/>
    <property type="match status" value="1"/>
</dbReference>
<dbReference type="GO" id="GO:0003700">
    <property type="term" value="F:DNA-binding transcription factor activity"/>
    <property type="evidence" value="ECO:0007669"/>
    <property type="project" value="InterPro"/>
</dbReference>
<evidence type="ECO:0000256" key="3">
    <source>
        <dbReference type="ARBA" id="ARBA00023163"/>
    </source>
</evidence>
<dbReference type="InterPro" id="IPR000524">
    <property type="entry name" value="Tscrpt_reg_HTH_GntR"/>
</dbReference>
<dbReference type="PROSITE" id="PS50949">
    <property type="entry name" value="HTH_GNTR"/>
    <property type="match status" value="1"/>
</dbReference>
<dbReference type="OrthoDB" id="8680240at2"/>
<dbReference type="Proteomes" id="UP000008229">
    <property type="component" value="Chromosome"/>
</dbReference>
<evidence type="ECO:0000313" key="5">
    <source>
        <dbReference type="EMBL" id="ADB50957.1"/>
    </source>
</evidence>
<dbReference type="GO" id="GO:0003677">
    <property type="term" value="F:DNA binding"/>
    <property type="evidence" value="ECO:0007669"/>
    <property type="project" value="UniProtKB-KW"/>
</dbReference>
<dbReference type="InterPro" id="IPR008920">
    <property type="entry name" value="TF_FadR/GntR_C"/>
</dbReference>
<keyword evidence="2" id="KW-0238">DNA-binding</keyword>
<accession>D3F8J3</accession>
<name>D3F8J3_CONWI</name>
<dbReference type="Pfam" id="PF00392">
    <property type="entry name" value="GntR"/>
    <property type="match status" value="1"/>
</dbReference>
<dbReference type="CDD" id="cd07377">
    <property type="entry name" value="WHTH_GntR"/>
    <property type="match status" value="1"/>
</dbReference>
<dbReference type="InterPro" id="IPR011711">
    <property type="entry name" value="GntR_C"/>
</dbReference>
<dbReference type="AlphaFoldDB" id="D3F8J3"/>
<keyword evidence="6" id="KW-1185">Reference proteome</keyword>
<dbReference type="Pfam" id="PF07729">
    <property type="entry name" value="FCD"/>
    <property type="match status" value="1"/>
</dbReference>